<evidence type="ECO:0000313" key="1">
    <source>
        <dbReference type="EMBL" id="ACF30043.1"/>
    </source>
</evidence>
<gene>
    <name evidence="1" type="ordered locus">NGK_1369</name>
</gene>
<dbReference type="EMBL" id="CP001050">
    <property type="protein sequence ID" value="ACF30043.1"/>
    <property type="molecule type" value="Genomic_DNA"/>
</dbReference>
<dbReference type="Proteomes" id="UP000002564">
    <property type="component" value="Chromosome"/>
</dbReference>
<dbReference type="AlphaFoldDB" id="B4RMK9"/>
<sequence>MGLQAVDERAGGTGRMKKRGVIRALFLGLYQISRYVTLEI</sequence>
<name>B4RMK9_NEIG2</name>
<protein>
    <submittedName>
        <fullName evidence="1">Uncharacterized protein</fullName>
    </submittedName>
</protein>
<reference evidence="1 2" key="1">
    <citation type="journal article" date="2008" name="J. Bacteriol.">
        <title>Complete genome sequence of Neisseria gonorrhoeae NCCP11945.</title>
        <authorList>
            <person name="Chung G.T."/>
            <person name="Yoo J.S."/>
            <person name="Oh H.B."/>
            <person name="Lee Y.S."/>
            <person name="Cha S.H."/>
            <person name="Kim S.J."/>
            <person name="Yoo C.K."/>
        </authorList>
    </citation>
    <scope>NUCLEOTIDE SEQUENCE [LARGE SCALE GENOMIC DNA]</scope>
    <source>
        <strain evidence="1 2">NCCP11945</strain>
    </source>
</reference>
<accession>B4RMK9</accession>
<organism evidence="1 2">
    <name type="scientific">Neisseria gonorrhoeae (strain NCCP11945)</name>
    <dbReference type="NCBI Taxonomy" id="521006"/>
    <lineage>
        <taxon>Bacteria</taxon>
        <taxon>Pseudomonadati</taxon>
        <taxon>Pseudomonadota</taxon>
        <taxon>Betaproteobacteria</taxon>
        <taxon>Neisseriales</taxon>
        <taxon>Neisseriaceae</taxon>
        <taxon>Neisseria</taxon>
    </lineage>
</organism>
<evidence type="ECO:0000313" key="2">
    <source>
        <dbReference type="Proteomes" id="UP000002564"/>
    </source>
</evidence>
<dbReference type="KEGG" id="ngk:NGK_1369"/>
<proteinExistence type="predicted"/>
<dbReference type="HOGENOM" id="CLU_3292893_0_0_4"/>